<dbReference type="AlphaFoldDB" id="A0A371DR25"/>
<protein>
    <recommendedName>
        <fullName evidence="2">non-specific serine/threonine protein kinase</fullName>
        <ecNumber evidence="2">2.7.11.1</ecNumber>
    </recommendedName>
</protein>
<evidence type="ECO:0000256" key="10">
    <source>
        <dbReference type="PROSITE-ProRule" id="PRU10141"/>
    </source>
</evidence>
<evidence type="ECO:0000256" key="1">
    <source>
        <dbReference type="ARBA" id="ARBA00008874"/>
    </source>
</evidence>
<evidence type="ECO:0000256" key="5">
    <source>
        <dbReference type="ARBA" id="ARBA00022741"/>
    </source>
</evidence>
<feature type="compositionally biased region" description="Low complexity" evidence="11">
    <location>
        <begin position="627"/>
        <end position="645"/>
    </location>
</feature>
<feature type="compositionally biased region" description="Low complexity" evidence="11">
    <location>
        <begin position="543"/>
        <end position="555"/>
    </location>
</feature>
<keyword evidence="5 10" id="KW-0547">Nucleotide-binding</keyword>
<dbReference type="SUPFAM" id="SSF56112">
    <property type="entry name" value="Protein kinase-like (PK-like)"/>
    <property type="match status" value="1"/>
</dbReference>
<dbReference type="GO" id="GO:0005524">
    <property type="term" value="F:ATP binding"/>
    <property type="evidence" value="ECO:0007669"/>
    <property type="project" value="UniProtKB-UniRule"/>
</dbReference>
<keyword evidence="3" id="KW-0723">Serine/threonine-protein kinase</keyword>
<feature type="compositionally biased region" description="Low complexity" evidence="11">
    <location>
        <begin position="563"/>
        <end position="579"/>
    </location>
</feature>
<dbReference type="Gene3D" id="1.10.510.10">
    <property type="entry name" value="Transferase(Phosphotransferase) domain 1"/>
    <property type="match status" value="1"/>
</dbReference>
<feature type="compositionally biased region" description="Polar residues" evidence="11">
    <location>
        <begin position="330"/>
        <end position="339"/>
    </location>
</feature>
<dbReference type="OrthoDB" id="248923at2759"/>
<dbReference type="FunFam" id="1.10.510.10:FF:000499">
    <property type="entry name" value="Serine/threonine-protein kinase KIC1"/>
    <property type="match status" value="1"/>
</dbReference>
<keyword evidence="4" id="KW-0808">Transferase</keyword>
<dbReference type="EC" id="2.7.11.1" evidence="2"/>
<keyword evidence="7 10" id="KW-0067">ATP-binding</keyword>
<evidence type="ECO:0000256" key="9">
    <source>
        <dbReference type="ARBA" id="ARBA00048679"/>
    </source>
</evidence>
<proteinExistence type="inferred from homology"/>
<dbReference type="PANTHER" id="PTHR48012:SF21">
    <property type="entry name" value="PH DOMAIN-CONTAINING PROTEIN"/>
    <property type="match status" value="1"/>
</dbReference>
<dbReference type="InterPro" id="IPR000719">
    <property type="entry name" value="Prot_kinase_dom"/>
</dbReference>
<feature type="region of interest" description="Disordered" evidence="11">
    <location>
        <begin position="406"/>
        <end position="645"/>
    </location>
</feature>
<evidence type="ECO:0000313" key="13">
    <source>
        <dbReference type="EMBL" id="RDX54989.1"/>
    </source>
</evidence>
<evidence type="ECO:0000256" key="3">
    <source>
        <dbReference type="ARBA" id="ARBA00022527"/>
    </source>
</evidence>
<feature type="region of interest" description="Disordered" evidence="11">
    <location>
        <begin position="705"/>
        <end position="744"/>
    </location>
</feature>
<feature type="region of interest" description="Disordered" evidence="11">
    <location>
        <begin position="357"/>
        <end position="380"/>
    </location>
</feature>
<dbReference type="InterPro" id="IPR011009">
    <property type="entry name" value="Kinase-like_dom_sf"/>
</dbReference>
<evidence type="ECO:0000256" key="4">
    <source>
        <dbReference type="ARBA" id="ARBA00022679"/>
    </source>
</evidence>
<dbReference type="GO" id="GO:0004674">
    <property type="term" value="F:protein serine/threonine kinase activity"/>
    <property type="evidence" value="ECO:0007669"/>
    <property type="project" value="UniProtKB-KW"/>
</dbReference>
<feature type="region of interest" description="Disordered" evidence="11">
    <location>
        <begin position="765"/>
        <end position="819"/>
    </location>
</feature>
<comment type="catalytic activity">
    <reaction evidence="9">
        <text>L-seryl-[protein] + ATP = O-phospho-L-seryl-[protein] + ADP + H(+)</text>
        <dbReference type="Rhea" id="RHEA:17989"/>
        <dbReference type="Rhea" id="RHEA-COMP:9863"/>
        <dbReference type="Rhea" id="RHEA-COMP:11604"/>
        <dbReference type="ChEBI" id="CHEBI:15378"/>
        <dbReference type="ChEBI" id="CHEBI:29999"/>
        <dbReference type="ChEBI" id="CHEBI:30616"/>
        <dbReference type="ChEBI" id="CHEBI:83421"/>
        <dbReference type="ChEBI" id="CHEBI:456216"/>
        <dbReference type="EC" id="2.7.11.1"/>
    </reaction>
</comment>
<dbReference type="Gene3D" id="3.30.200.20">
    <property type="entry name" value="Phosphorylase Kinase, domain 1"/>
    <property type="match status" value="1"/>
</dbReference>
<reference evidence="13 14" key="1">
    <citation type="journal article" date="2018" name="Biotechnol. Biofuels">
        <title>Integrative visual omics of the white-rot fungus Polyporus brumalis exposes the biotechnological potential of its oxidative enzymes for delignifying raw plant biomass.</title>
        <authorList>
            <person name="Miyauchi S."/>
            <person name="Rancon A."/>
            <person name="Drula E."/>
            <person name="Hage H."/>
            <person name="Chaduli D."/>
            <person name="Favel A."/>
            <person name="Grisel S."/>
            <person name="Henrissat B."/>
            <person name="Herpoel-Gimbert I."/>
            <person name="Ruiz-Duenas F.J."/>
            <person name="Chevret D."/>
            <person name="Hainaut M."/>
            <person name="Lin J."/>
            <person name="Wang M."/>
            <person name="Pangilinan J."/>
            <person name="Lipzen A."/>
            <person name="Lesage-Meessen L."/>
            <person name="Navarro D."/>
            <person name="Riley R."/>
            <person name="Grigoriev I.V."/>
            <person name="Zhou S."/>
            <person name="Raouche S."/>
            <person name="Rosso M.N."/>
        </authorList>
    </citation>
    <scope>NUCLEOTIDE SEQUENCE [LARGE SCALE GENOMIC DNA]</scope>
    <source>
        <strain evidence="13 14">BRFM 1820</strain>
    </source>
</reference>
<evidence type="ECO:0000313" key="14">
    <source>
        <dbReference type="Proteomes" id="UP000256964"/>
    </source>
</evidence>
<name>A0A371DR25_9APHY</name>
<feature type="compositionally biased region" description="Low complexity" evidence="11">
    <location>
        <begin position="795"/>
        <end position="817"/>
    </location>
</feature>
<dbReference type="STRING" id="139420.A0A371DR25"/>
<feature type="domain" description="Protein kinase" evidence="12">
    <location>
        <begin position="10"/>
        <end position="266"/>
    </location>
</feature>
<dbReference type="PROSITE" id="PS50011">
    <property type="entry name" value="PROTEIN_KINASE_DOM"/>
    <property type="match status" value="1"/>
</dbReference>
<dbReference type="PROSITE" id="PS00108">
    <property type="entry name" value="PROTEIN_KINASE_ST"/>
    <property type="match status" value="1"/>
</dbReference>
<accession>A0A371DR25</accession>
<dbReference type="EMBL" id="KZ857383">
    <property type="protein sequence ID" value="RDX54989.1"/>
    <property type="molecule type" value="Genomic_DNA"/>
</dbReference>
<dbReference type="SMART" id="SM00220">
    <property type="entry name" value="S_TKc"/>
    <property type="match status" value="1"/>
</dbReference>
<organism evidence="13 14">
    <name type="scientific">Lentinus brumalis</name>
    <dbReference type="NCBI Taxonomy" id="2498619"/>
    <lineage>
        <taxon>Eukaryota</taxon>
        <taxon>Fungi</taxon>
        <taxon>Dikarya</taxon>
        <taxon>Basidiomycota</taxon>
        <taxon>Agaricomycotina</taxon>
        <taxon>Agaricomycetes</taxon>
        <taxon>Polyporales</taxon>
        <taxon>Polyporaceae</taxon>
        <taxon>Lentinus</taxon>
    </lineage>
</organism>
<evidence type="ECO:0000256" key="2">
    <source>
        <dbReference type="ARBA" id="ARBA00012513"/>
    </source>
</evidence>
<comment type="similarity">
    <text evidence="1">Belongs to the protein kinase superfamily. STE Ser/Thr protein kinase family. STE20 subfamily.</text>
</comment>
<sequence length="940" mass="101421">MPPVSVHQLYQRLETVGKGAYGSVHKGRDLRTGEVVALKIINLDTEDDDVGDIQREVALLTQLRDAPNVTKYFGCYMDGPRVWIVMEYAQGGSVRTLMKACKDNVVEEKYVSVITREVLNGLSYLHKSSIIHRDLKAANILITSTGKVMICDFGVSALLVTASSKRNTLVGTPHWMAPEVAHASAYDTKADIWSLGIAIYEMIKGSAPNSHIVDQHKLIQLIPRMKPPRLNEGDGSKELREFVAACLRESPNDRLSADELLKTKWIVSVRKVPITLLKDLILRYDAWTKGGGTRASMAAPLPWEEEEERERSDPSGTALEDDSPWEFNTDRNGSTSSLDNFEPDNPLLELLEDEAAGGQSTVRPPPTNVPPTLRNLFDYGDPPPLDPFHMAALEMPSDDFLANPSLNVSMTPVRGRSPSSSRNLSTPELSDDPRTAKQSSFVFPPRDDTPRSKSAGGETADEVPTSPIERKRERLPPLGPGIPRTLAPTPSLADDDGKANPLPGRSTPSYRDVRSTRGVPDIEIPEASPVEGPGDSPPPIVLSTSSPERSTTSRPLINRKRSQSSAPGLSSPPGSASSSTFQDRGLATPDFRFPPISPSPLSGDRDASASPLPTFRLPHGHDRRSPTHSSVSTISTISTTSSIHQTSQSLDASILPKRLASPGGSLPTPPPIVRARSATATTDANTFANAQNSVLGSAKIASRRPSLNRLGSTPTLDLPVRPFAKSRDERSGSPAESSFSTSSGIPLPGLRDVLKIPTLSSEHQLGMTDLLPPSPAPYSVPSRPLRSPSALVQPNSTASSSTTSLNSLASHSNLSSSDLRLPTSETFFSPHTRSLSLGGSQSLPSLPSDILYGPSIRPLELGPLMHSHEATHAELARTVDELHQWMSVVEAGLAQMLDRTTQDTIEEETEDVIVFDHNALHDALSRANGRTAVPGPFTLE</sequence>
<evidence type="ECO:0000256" key="8">
    <source>
        <dbReference type="ARBA" id="ARBA00047899"/>
    </source>
</evidence>
<dbReference type="InterPro" id="IPR017441">
    <property type="entry name" value="Protein_kinase_ATP_BS"/>
</dbReference>
<evidence type="ECO:0000259" key="12">
    <source>
        <dbReference type="PROSITE" id="PS50011"/>
    </source>
</evidence>
<dbReference type="PANTHER" id="PTHR48012">
    <property type="entry name" value="STERILE20-LIKE KINASE, ISOFORM B-RELATED"/>
    <property type="match status" value="1"/>
</dbReference>
<dbReference type="Pfam" id="PF00069">
    <property type="entry name" value="Pkinase"/>
    <property type="match status" value="1"/>
</dbReference>
<dbReference type="InterPro" id="IPR008271">
    <property type="entry name" value="Ser/Thr_kinase_AS"/>
</dbReference>
<evidence type="ECO:0000256" key="11">
    <source>
        <dbReference type="SAM" id="MobiDB-lite"/>
    </source>
</evidence>
<dbReference type="GO" id="GO:0005737">
    <property type="term" value="C:cytoplasm"/>
    <property type="evidence" value="ECO:0007669"/>
    <property type="project" value="TreeGrafter"/>
</dbReference>
<feature type="compositionally biased region" description="Polar residues" evidence="11">
    <location>
        <begin position="734"/>
        <end position="744"/>
    </location>
</feature>
<feature type="compositionally biased region" description="Polar residues" evidence="11">
    <location>
        <begin position="417"/>
        <end position="428"/>
    </location>
</feature>
<gene>
    <name evidence="13" type="ORF">OH76DRAFT_1397320</name>
</gene>
<keyword evidence="14" id="KW-1185">Reference proteome</keyword>
<dbReference type="PROSITE" id="PS00107">
    <property type="entry name" value="PROTEIN_KINASE_ATP"/>
    <property type="match status" value="1"/>
</dbReference>
<dbReference type="Proteomes" id="UP000256964">
    <property type="component" value="Unassembled WGS sequence"/>
</dbReference>
<comment type="catalytic activity">
    <reaction evidence="8">
        <text>L-threonyl-[protein] + ATP = O-phospho-L-threonyl-[protein] + ADP + H(+)</text>
        <dbReference type="Rhea" id="RHEA:46608"/>
        <dbReference type="Rhea" id="RHEA-COMP:11060"/>
        <dbReference type="Rhea" id="RHEA-COMP:11605"/>
        <dbReference type="ChEBI" id="CHEBI:15378"/>
        <dbReference type="ChEBI" id="CHEBI:30013"/>
        <dbReference type="ChEBI" id="CHEBI:30616"/>
        <dbReference type="ChEBI" id="CHEBI:61977"/>
        <dbReference type="ChEBI" id="CHEBI:456216"/>
        <dbReference type="EC" id="2.7.11.1"/>
    </reaction>
</comment>
<dbReference type="InterPro" id="IPR050629">
    <property type="entry name" value="STE20/SPS1-PAK"/>
</dbReference>
<evidence type="ECO:0000256" key="7">
    <source>
        <dbReference type="ARBA" id="ARBA00022840"/>
    </source>
</evidence>
<keyword evidence="6" id="KW-0418">Kinase</keyword>
<evidence type="ECO:0000256" key="6">
    <source>
        <dbReference type="ARBA" id="ARBA00022777"/>
    </source>
</evidence>
<feature type="binding site" evidence="10">
    <location>
        <position position="39"/>
    </location>
    <ligand>
        <name>ATP</name>
        <dbReference type="ChEBI" id="CHEBI:30616"/>
    </ligand>
</feature>
<feature type="region of interest" description="Disordered" evidence="11">
    <location>
        <begin position="294"/>
        <end position="344"/>
    </location>
</feature>